<dbReference type="InterPro" id="IPR004677">
    <property type="entry name" value="Cyt_c_oxidase_cbb3_su1"/>
</dbReference>
<evidence type="ECO:0000256" key="14">
    <source>
        <dbReference type="ARBA" id="ARBA00022982"/>
    </source>
</evidence>
<evidence type="ECO:0000259" key="22">
    <source>
        <dbReference type="PROSITE" id="PS50855"/>
    </source>
</evidence>
<evidence type="ECO:0000256" key="9">
    <source>
        <dbReference type="ARBA" id="ARBA00022617"/>
    </source>
</evidence>
<comment type="cofactor">
    <cofactor evidence="1">
        <name>heme b</name>
        <dbReference type="ChEBI" id="CHEBI:60344"/>
    </cofactor>
</comment>
<evidence type="ECO:0000256" key="19">
    <source>
        <dbReference type="ARBA" id="ARBA00047816"/>
    </source>
</evidence>
<evidence type="ECO:0000256" key="16">
    <source>
        <dbReference type="ARBA" id="ARBA00023004"/>
    </source>
</evidence>
<feature type="transmembrane region" description="Helical" evidence="21">
    <location>
        <begin position="275"/>
        <end position="295"/>
    </location>
</feature>
<evidence type="ECO:0000313" key="24">
    <source>
        <dbReference type="Proteomes" id="UP000768471"/>
    </source>
</evidence>
<keyword evidence="13" id="KW-1278">Translocase</keyword>
<evidence type="ECO:0000256" key="7">
    <source>
        <dbReference type="ARBA" id="ARBA00022448"/>
    </source>
</evidence>
<evidence type="ECO:0000256" key="4">
    <source>
        <dbReference type="ARBA" id="ARBA00004673"/>
    </source>
</evidence>
<evidence type="ECO:0000256" key="11">
    <source>
        <dbReference type="ARBA" id="ARBA00022692"/>
    </source>
</evidence>
<evidence type="ECO:0000256" key="20">
    <source>
        <dbReference type="RuleBase" id="RU000370"/>
    </source>
</evidence>
<dbReference type="PANTHER" id="PTHR10422:SF29">
    <property type="entry name" value="CYTOCHROME C OXIDASE SUBUNIT 1 HOMOLOG, BACTEROID"/>
    <property type="match status" value="1"/>
</dbReference>
<accession>A0ABS0NC16</accession>
<evidence type="ECO:0000256" key="21">
    <source>
        <dbReference type="SAM" id="Phobius"/>
    </source>
</evidence>
<dbReference type="Pfam" id="PF00115">
    <property type="entry name" value="COX1"/>
    <property type="match status" value="1"/>
</dbReference>
<feature type="transmembrane region" description="Helical" evidence="21">
    <location>
        <begin position="58"/>
        <end position="80"/>
    </location>
</feature>
<keyword evidence="16" id="KW-0408">Iron</keyword>
<dbReference type="EC" id="7.1.1.9" evidence="6"/>
<feature type="transmembrane region" description="Helical" evidence="21">
    <location>
        <begin position="92"/>
        <end position="114"/>
    </location>
</feature>
<dbReference type="RefSeq" id="WP_197903624.1">
    <property type="nucleotide sequence ID" value="NZ_JACSGR010000006.1"/>
</dbReference>
<dbReference type="PANTHER" id="PTHR10422">
    <property type="entry name" value="CYTOCHROME C OXIDASE SUBUNIT 1"/>
    <property type="match status" value="1"/>
</dbReference>
<dbReference type="EMBL" id="JACSGR010000006">
    <property type="protein sequence ID" value="MBH5329802.1"/>
    <property type="molecule type" value="Genomic_DNA"/>
</dbReference>
<feature type="transmembrane region" description="Helical" evidence="21">
    <location>
        <begin position="205"/>
        <end position="226"/>
    </location>
</feature>
<keyword evidence="14 20" id="KW-0249">Electron transport</keyword>
<protein>
    <recommendedName>
        <fullName evidence="6">cytochrome-c oxidase</fullName>
        <ecNumber evidence="6">7.1.1.9</ecNumber>
    </recommendedName>
</protein>
<dbReference type="InterPro" id="IPR023616">
    <property type="entry name" value="Cyt_c_oxase-like_su1_dom"/>
</dbReference>
<comment type="caution">
    <text evidence="23">The sequence shown here is derived from an EMBL/GenBank/DDBJ whole genome shotgun (WGS) entry which is preliminary data.</text>
</comment>
<organism evidence="23 24">
    <name type="scientific">Eikenella glucosivorans</name>
    <dbReference type="NCBI Taxonomy" id="2766967"/>
    <lineage>
        <taxon>Bacteria</taxon>
        <taxon>Pseudomonadati</taxon>
        <taxon>Pseudomonadota</taxon>
        <taxon>Betaproteobacteria</taxon>
        <taxon>Neisseriales</taxon>
        <taxon>Neisseriaceae</taxon>
        <taxon>Eikenella</taxon>
    </lineage>
</organism>
<dbReference type="InterPro" id="IPR036927">
    <property type="entry name" value="Cyt_c_oxase-like_su1_sf"/>
</dbReference>
<dbReference type="InterPro" id="IPR000883">
    <property type="entry name" value="Cyt_C_Oxase_1"/>
</dbReference>
<evidence type="ECO:0000256" key="12">
    <source>
        <dbReference type="ARBA" id="ARBA00022723"/>
    </source>
</evidence>
<evidence type="ECO:0000256" key="2">
    <source>
        <dbReference type="ARBA" id="ARBA00001973"/>
    </source>
</evidence>
<dbReference type="NCBIfam" id="TIGR00780">
    <property type="entry name" value="ccoN"/>
    <property type="match status" value="1"/>
</dbReference>
<keyword evidence="17" id="KW-0186">Copper</keyword>
<keyword evidence="8" id="KW-1003">Cell membrane</keyword>
<evidence type="ECO:0000256" key="8">
    <source>
        <dbReference type="ARBA" id="ARBA00022475"/>
    </source>
</evidence>
<keyword evidence="11 20" id="KW-0812">Transmembrane</keyword>
<evidence type="ECO:0000256" key="3">
    <source>
        <dbReference type="ARBA" id="ARBA00004651"/>
    </source>
</evidence>
<comment type="catalytic activity">
    <reaction evidence="19">
        <text>4 Fe(II)-[cytochrome c] + O2 + 8 H(+)(in) = 4 Fe(III)-[cytochrome c] + 2 H2O + 4 H(+)(out)</text>
        <dbReference type="Rhea" id="RHEA:11436"/>
        <dbReference type="Rhea" id="RHEA-COMP:10350"/>
        <dbReference type="Rhea" id="RHEA-COMP:14399"/>
        <dbReference type="ChEBI" id="CHEBI:15377"/>
        <dbReference type="ChEBI" id="CHEBI:15378"/>
        <dbReference type="ChEBI" id="CHEBI:15379"/>
        <dbReference type="ChEBI" id="CHEBI:29033"/>
        <dbReference type="ChEBI" id="CHEBI:29034"/>
        <dbReference type="EC" id="7.1.1.9"/>
    </reaction>
</comment>
<keyword evidence="24" id="KW-1185">Reference proteome</keyword>
<dbReference type="Gene3D" id="1.20.210.10">
    <property type="entry name" value="Cytochrome c oxidase-like, subunit I domain"/>
    <property type="match status" value="1"/>
</dbReference>
<evidence type="ECO:0000256" key="1">
    <source>
        <dbReference type="ARBA" id="ARBA00001970"/>
    </source>
</evidence>
<feature type="transmembrane region" description="Helical" evidence="21">
    <location>
        <begin position="307"/>
        <end position="327"/>
    </location>
</feature>
<comment type="pathway">
    <text evidence="4">Energy metabolism; oxidative phosphorylation.</text>
</comment>
<evidence type="ECO:0000256" key="18">
    <source>
        <dbReference type="ARBA" id="ARBA00023136"/>
    </source>
</evidence>
<feature type="transmembrane region" description="Helical" evidence="21">
    <location>
        <begin position="126"/>
        <end position="149"/>
    </location>
</feature>
<dbReference type="Proteomes" id="UP000768471">
    <property type="component" value="Unassembled WGS sequence"/>
</dbReference>
<keyword evidence="9 20" id="KW-0349">Heme</keyword>
<evidence type="ECO:0000256" key="15">
    <source>
        <dbReference type="ARBA" id="ARBA00022989"/>
    </source>
</evidence>
<evidence type="ECO:0000256" key="17">
    <source>
        <dbReference type="ARBA" id="ARBA00023008"/>
    </source>
</evidence>
<keyword evidence="10 20" id="KW-0679">Respiratory chain</keyword>
<comment type="similarity">
    <text evidence="5 20">Belongs to the heme-copper respiratory oxidase family.</text>
</comment>
<keyword evidence="7 20" id="KW-0813">Transport</keyword>
<keyword evidence="12" id="KW-0479">Metal-binding</keyword>
<dbReference type="SUPFAM" id="SSF81442">
    <property type="entry name" value="Cytochrome c oxidase subunit I-like"/>
    <property type="match status" value="1"/>
</dbReference>
<evidence type="ECO:0000256" key="6">
    <source>
        <dbReference type="ARBA" id="ARBA00012949"/>
    </source>
</evidence>
<keyword evidence="18 21" id="KW-0472">Membrane</keyword>
<feature type="transmembrane region" description="Helical" evidence="21">
    <location>
        <begin position="161"/>
        <end position="185"/>
    </location>
</feature>
<feature type="transmembrane region" description="Helical" evidence="21">
    <location>
        <begin position="238"/>
        <end position="255"/>
    </location>
</feature>
<dbReference type="PROSITE" id="PS50855">
    <property type="entry name" value="COX1"/>
    <property type="match status" value="1"/>
</dbReference>
<feature type="transmembrane region" description="Helical" evidence="21">
    <location>
        <begin position="14"/>
        <end position="38"/>
    </location>
</feature>
<reference evidence="23 24" key="1">
    <citation type="submission" date="2020-09" db="EMBL/GenBank/DDBJ databases">
        <title>Eikenella S3660 sp. nov., isolated from a throat swab.</title>
        <authorList>
            <person name="Buhl M."/>
        </authorList>
    </citation>
    <scope>NUCLEOTIDE SEQUENCE [LARGE SCALE GENOMIC DNA]</scope>
    <source>
        <strain evidence="23 24">S3360</strain>
    </source>
</reference>
<dbReference type="InterPro" id="IPR023615">
    <property type="entry name" value="Cyt_c_Oxase_su1_BS"/>
</dbReference>
<evidence type="ECO:0000256" key="5">
    <source>
        <dbReference type="ARBA" id="ARBA00009578"/>
    </source>
</evidence>
<keyword evidence="15 21" id="KW-1133">Transmembrane helix</keyword>
<feature type="transmembrane region" description="Helical" evidence="21">
    <location>
        <begin position="387"/>
        <end position="414"/>
    </location>
</feature>
<evidence type="ECO:0000256" key="10">
    <source>
        <dbReference type="ARBA" id="ARBA00022660"/>
    </source>
</evidence>
<comment type="subcellular location">
    <subcellularLocation>
        <location evidence="3">Cell membrane</location>
        <topology evidence="3">Multi-pass membrane protein</topology>
    </subcellularLocation>
</comment>
<feature type="transmembrane region" description="Helical" evidence="21">
    <location>
        <begin position="347"/>
        <end position="367"/>
    </location>
</feature>
<comment type="cofactor">
    <cofactor evidence="2">
        <name>Cu(2+)</name>
        <dbReference type="ChEBI" id="CHEBI:29036"/>
    </cofactor>
</comment>
<sequence length="480" mass="53810">METQTYNYKVVRQFAVMTVVWGVVGMLVGVIVAAQLYLPQLNLSEIGPWFHFGRLRPLHTNAIIFAFGGCGLIATSYYVVQRTCNVRLYGGWLPAFTFWGWQLVIVLAAITLPLGYTQGKEYAELAWPIDILIALVWVAYAIVFFGTIAKRKIKHIYVANWFYGAFILAVALLHIVNSLAVPAGLFSMTSYPIYGGAIDAMVQWWYGHNAVGFFLTAGFLGMMYYFVPKQAGRPVYSYRLSVVHFWALIFTYMWAGPHHLHYTALPDWTQSLGMVLSLILFVPSWGGMINGIMTLSGAWDKLRTDPILKFLVVSLSFYGMSTFEGPMMSIKTVNALSHYTDWTVGHVHAGALGWVGFVTMGSIYYLIPRLFGRKEMYSTKLIEAHFWIGTVGIVLYIASMWIAGVMQGLMWGALNDNGTLANPDFVTTVRESMRFFLIRLVGGLLYLSGMLLMAYNVYRTATAGKPVDAEIPALTHSQQH</sequence>
<gene>
    <name evidence="23" type="primary">ccoN</name>
    <name evidence="23" type="ORF">H9Q10_08990</name>
</gene>
<evidence type="ECO:0000313" key="23">
    <source>
        <dbReference type="EMBL" id="MBH5329802.1"/>
    </source>
</evidence>
<proteinExistence type="inferred from homology"/>
<feature type="transmembrane region" description="Helical" evidence="21">
    <location>
        <begin position="434"/>
        <end position="455"/>
    </location>
</feature>
<evidence type="ECO:0000256" key="13">
    <source>
        <dbReference type="ARBA" id="ARBA00022967"/>
    </source>
</evidence>
<feature type="domain" description="Cytochrome oxidase subunit I profile" evidence="22">
    <location>
        <begin position="1"/>
        <end position="480"/>
    </location>
</feature>
<name>A0ABS0NC16_9NEIS</name>
<dbReference type="PROSITE" id="PS00077">
    <property type="entry name" value="COX1_CUB"/>
    <property type="match status" value="1"/>
</dbReference>